<name>A0A0B8QPM0_LACLL</name>
<reference evidence="1 2" key="1">
    <citation type="submission" date="2015-01" db="EMBL/GenBank/DDBJ databases">
        <title>Lactococcus lactis subsp.lactis JCM 5805 whole genome shotgun sequence.</title>
        <authorList>
            <person name="Fujii T."/>
            <person name="Tomita Y."/>
            <person name="Ikushima S."/>
            <person name="Fujiwara D."/>
        </authorList>
    </citation>
    <scope>NUCLEOTIDE SEQUENCE [LARGE SCALE GENOMIC DNA]</scope>
    <source>
        <strain evidence="1 2">JCM 5805</strain>
    </source>
</reference>
<sequence length="165" mass="18519">MTKKLAQLLFFIYILGLVWLVLFKLSFHPFAFLEMTNTRSLNLTPLAMSGGRREVLFNILAFIPFGILLTMNAPKISFLNKLAISILLSFSFESLQYLLAIGATDITDLITNSLGALLGISFYYLLIKVFSKAKVDLILTISFTILLIFTIIFIKQSIVLGTVRV</sequence>
<dbReference type="EMBL" id="BBSI01000023">
    <property type="protein sequence ID" value="GAM80606.1"/>
    <property type="molecule type" value="Genomic_DNA"/>
</dbReference>
<accession>A0A0B8QPM0</accession>
<dbReference type="PANTHER" id="PTHR36834">
    <property type="entry name" value="MEMBRANE PROTEIN-RELATED"/>
    <property type="match status" value="1"/>
</dbReference>
<dbReference type="Proteomes" id="UP000031847">
    <property type="component" value="Unassembled WGS sequence"/>
</dbReference>
<comment type="caution">
    <text evidence="1">The sequence shown here is derived from an EMBL/GenBank/DDBJ whole genome shotgun (WGS) entry which is preliminary data.</text>
</comment>
<organism evidence="1 2">
    <name type="scientific">Lactococcus lactis subsp. lactis</name>
    <name type="common">Streptococcus lactis</name>
    <dbReference type="NCBI Taxonomy" id="1360"/>
    <lineage>
        <taxon>Bacteria</taxon>
        <taxon>Bacillati</taxon>
        <taxon>Bacillota</taxon>
        <taxon>Bacilli</taxon>
        <taxon>Lactobacillales</taxon>
        <taxon>Streptococcaceae</taxon>
        <taxon>Lactococcus</taxon>
    </lineage>
</organism>
<dbReference type="InterPro" id="IPR053150">
    <property type="entry name" value="Teicoplanin_resist-assoc"/>
</dbReference>
<dbReference type="Pfam" id="PF04892">
    <property type="entry name" value="VanZ"/>
    <property type="match status" value="1"/>
</dbReference>
<protein>
    <submittedName>
        <fullName evidence="1">Glycopeptide antibiotics resistance protein</fullName>
    </submittedName>
</protein>
<dbReference type="InterPro" id="IPR006976">
    <property type="entry name" value="VanZ-like"/>
</dbReference>
<dbReference type="PANTHER" id="PTHR36834:SF2">
    <property type="entry name" value="MEMBRANE PROTEIN"/>
    <property type="match status" value="1"/>
</dbReference>
<proteinExistence type="predicted"/>
<evidence type="ECO:0000313" key="2">
    <source>
        <dbReference type="Proteomes" id="UP000031847"/>
    </source>
</evidence>
<gene>
    <name evidence="1" type="ORF">JCM5805K_1717</name>
</gene>
<dbReference type="RefSeq" id="WP_023189340.1">
    <property type="nucleotide sequence ID" value="NZ_BAABQR010000002.1"/>
</dbReference>
<dbReference type="AlphaFoldDB" id="A0A0B8QPM0"/>
<evidence type="ECO:0000313" key="1">
    <source>
        <dbReference type="EMBL" id="GAM80606.1"/>
    </source>
</evidence>
<dbReference type="PATRIC" id="fig|1360.96.peg.1694"/>